<evidence type="ECO:0000259" key="9">
    <source>
        <dbReference type="PROSITE" id="PS50157"/>
    </source>
</evidence>
<dbReference type="SMART" id="SM00355">
    <property type="entry name" value="ZnF_C2H2"/>
    <property type="match status" value="4"/>
</dbReference>
<keyword evidence="11" id="KW-1185">Reference proteome</keyword>
<evidence type="ECO:0000256" key="7">
    <source>
        <dbReference type="ARBA" id="ARBA00023242"/>
    </source>
</evidence>
<feature type="domain" description="C2H2-type" evidence="9">
    <location>
        <begin position="130"/>
        <end position="157"/>
    </location>
</feature>
<dbReference type="Pfam" id="PF13909">
    <property type="entry name" value="zf-H2C2_5"/>
    <property type="match status" value="1"/>
</dbReference>
<gene>
    <name evidence="10" type="primary">106670782</name>
</gene>
<dbReference type="GO" id="GO:0005634">
    <property type="term" value="C:nucleus"/>
    <property type="evidence" value="ECO:0007669"/>
    <property type="project" value="UniProtKB-SubCell"/>
</dbReference>
<keyword evidence="6" id="KW-0238">DNA-binding</keyword>
<dbReference type="GO" id="GO:0000978">
    <property type="term" value="F:RNA polymerase II cis-regulatory region sequence-specific DNA binding"/>
    <property type="evidence" value="ECO:0007669"/>
    <property type="project" value="TreeGrafter"/>
</dbReference>
<dbReference type="OrthoDB" id="6622001at2759"/>
<feature type="domain" description="C2H2-type" evidence="9">
    <location>
        <begin position="46"/>
        <end position="73"/>
    </location>
</feature>
<evidence type="ECO:0000256" key="5">
    <source>
        <dbReference type="ARBA" id="ARBA00022833"/>
    </source>
</evidence>
<keyword evidence="2" id="KW-0479">Metal-binding</keyword>
<protein>
    <recommendedName>
        <fullName evidence="9">C2H2-type domain-containing protein</fullName>
    </recommendedName>
</protein>
<dbReference type="GO" id="GO:0006357">
    <property type="term" value="P:regulation of transcription by RNA polymerase II"/>
    <property type="evidence" value="ECO:0007669"/>
    <property type="project" value="TreeGrafter"/>
</dbReference>
<dbReference type="PROSITE" id="PS50157">
    <property type="entry name" value="ZINC_FINGER_C2H2_2"/>
    <property type="match status" value="4"/>
</dbReference>
<dbReference type="FunFam" id="3.30.160.60:FF:002319">
    <property type="entry name" value="Uncharacterized protein"/>
    <property type="match status" value="1"/>
</dbReference>
<dbReference type="InterPro" id="IPR050589">
    <property type="entry name" value="Ikaros_C2H2-ZF"/>
</dbReference>
<dbReference type="KEGG" id="clec:106670782"/>
<evidence type="ECO:0000256" key="3">
    <source>
        <dbReference type="ARBA" id="ARBA00022737"/>
    </source>
</evidence>
<dbReference type="SUPFAM" id="SSF57667">
    <property type="entry name" value="beta-beta-alpha zinc fingers"/>
    <property type="match status" value="3"/>
</dbReference>
<evidence type="ECO:0000313" key="10">
    <source>
        <dbReference type="EnsemblMetazoa" id="XP_014256861.1"/>
    </source>
</evidence>
<evidence type="ECO:0000256" key="1">
    <source>
        <dbReference type="ARBA" id="ARBA00004123"/>
    </source>
</evidence>
<dbReference type="Proteomes" id="UP000494040">
    <property type="component" value="Unassembled WGS sequence"/>
</dbReference>
<feature type="domain" description="C2H2-type" evidence="9">
    <location>
        <begin position="102"/>
        <end position="129"/>
    </location>
</feature>
<dbReference type="InterPro" id="IPR036236">
    <property type="entry name" value="Znf_C2H2_sf"/>
</dbReference>
<evidence type="ECO:0000256" key="4">
    <source>
        <dbReference type="ARBA" id="ARBA00022771"/>
    </source>
</evidence>
<keyword evidence="4 8" id="KW-0863">Zinc-finger</keyword>
<dbReference type="EnsemblMetazoa" id="XM_014401375.1">
    <property type="protein sequence ID" value="XP_014256861.1"/>
    <property type="gene ID" value="LOC106670782"/>
</dbReference>
<reference evidence="10" key="1">
    <citation type="submission" date="2022-01" db="UniProtKB">
        <authorList>
            <consortium name="EnsemblMetazoa"/>
        </authorList>
    </citation>
    <scope>IDENTIFICATION</scope>
</reference>
<dbReference type="Pfam" id="PF23611">
    <property type="entry name" value="zf-C2H2_16"/>
    <property type="match status" value="1"/>
</dbReference>
<dbReference type="PROSITE" id="PS00028">
    <property type="entry name" value="ZINC_FINGER_C2H2_1"/>
    <property type="match status" value="2"/>
</dbReference>
<dbReference type="OMA" id="NTSHECN"/>
<dbReference type="InterPro" id="IPR013087">
    <property type="entry name" value="Znf_C2H2_type"/>
</dbReference>
<sequence>MTSSAVDLVETIYQLPYDEKPPMSQGMQLEPTEMEVVLPDWKNKVFGCAACSYSTDVASRLERHMRRHTGEKPYACKECSYRGTDAGLLKRHMRTHTGEKPFSCSLCEYRCAQACTLKEHMMVHTGKKPFVCSECDYQCSRACRLKIHMLKHTGVKLENVQGSSKSNWGHKLLTTD</sequence>
<keyword evidence="5" id="KW-0862">Zinc</keyword>
<evidence type="ECO:0000256" key="8">
    <source>
        <dbReference type="PROSITE-ProRule" id="PRU00042"/>
    </source>
</evidence>
<proteinExistence type="predicted"/>
<organism evidence="10 11">
    <name type="scientific">Cimex lectularius</name>
    <name type="common">Bed bug</name>
    <name type="synonym">Acanthia lectularia</name>
    <dbReference type="NCBI Taxonomy" id="79782"/>
    <lineage>
        <taxon>Eukaryota</taxon>
        <taxon>Metazoa</taxon>
        <taxon>Ecdysozoa</taxon>
        <taxon>Arthropoda</taxon>
        <taxon>Hexapoda</taxon>
        <taxon>Insecta</taxon>
        <taxon>Pterygota</taxon>
        <taxon>Neoptera</taxon>
        <taxon>Paraneoptera</taxon>
        <taxon>Hemiptera</taxon>
        <taxon>Heteroptera</taxon>
        <taxon>Panheteroptera</taxon>
        <taxon>Cimicomorpha</taxon>
        <taxon>Cimicidae</taxon>
        <taxon>Cimex</taxon>
    </lineage>
</organism>
<evidence type="ECO:0000256" key="6">
    <source>
        <dbReference type="ARBA" id="ARBA00023125"/>
    </source>
</evidence>
<keyword evidence="3" id="KW-0677">Repeat</keyword>
<name>A0A8I6S2K0_CIMLE</name>
<dbReference type="Gene3D" id="3.30.160.60">
    <property type="entry name" value="Classic Zinc Finger"/>
    <property type="match status" value="4"/>
</dbReference>
<dbReference type="InterPro" id="IPR056438">
    <property type="entry name" value="Znf-C2H2_CTCF"/>
</dbReference>
<accession>A0A8I6S2K0</accession>
<dbReference type="GO" id="GO:0003700">
    <property type="term" value="F:DNA-binding transcription factor activity"/>
    <property type="evidence" value="ECO:0007669"/>
    <property type="project" value="TreeGrafter"/>
</dbReference>
<evidence type="ECO:0000256" key="2">
    <source>
        <dbReference type="ARBA" id="ARBA00022723"/>
    </source>
</evidence>
<keyword evidence="7" id="KW-0539">Nucleus</keyword>
<dbReference type="GO" id="GO:0008270">
    <property type="term" value="F:zinc ion binding"/>
    <property type="evidence" value="ECO:0007669"/>
    <property type="project" value="UniProtKB-KW"/>
</dbReference>
<dbReference type="AlphaFoldDB" id="A0A8I6S2K0"/>
<dbReference type="PANTHER" id="PTHR24404:SF111">
    <property type="entry name" value="GASTRULA ZINC FINGER PROTEIN XLCGF49.1-LIKE-RELATED"/>
    <property type="match status" value="1"/>
</dbReference>
<dbReference type="PANTHER" id="PTHR24404">
    <property type="entry name" value="ZINC FINGER PROTEIN"/>
    <property type="match status" value="1"/>
</dbReference>
<dbReference type="FunFam" id="3.30.160.60:FF:002452">
    <property type="entry name" value="zinc finger protein 142 isoform X4"/>
    <property type="match status" value="2"/>
</dbReference>
<evidence type="ECO:0000313" key="11">
    <source>
        <dbReference type="Proteomes" id="UP000494040"/>
    </source>
</evidence>
<comment type="subcellular location">
    <subcellularLocation>
        <location evidence="1">Nucleus</location>
    </subcellularLocation>
</comment>
<feature type="domain" description="C2H2-type" evidence="9">
    <location>
        <begin position="74"/>
        <end position="101"/>
    </location>
</feature>